<dbReference type="OrthoDB" id="424402at2759"/>
<evidence type="ECO:0000256" key="1">
    <source>
        <dbReference type="SAM" id="MobiDB-lite"/>
    </source>
</evidence>
<dbReference type="Proteomes" id="UP000027002">
    <property type="component" value="Chromosome 6"/>
</dbReference>
<organism evidence="2 5">
    <name type="scientific">Ustilaginoidea virens</name>
    <name type="common">Rice false smut fungus</name>
    <name type="synonym">Villosiclava virens</name>
    <dbReference type="NCBI Taxonomy" id="1159556"/>
    <lineage>
        <taxon>Eukaryota</taxon>
        <taxon>Fungi</taxon>
        <taxon>Dikarya</taxon>
        <taxon>Ascomycota</taxon>
        <taxon>Pezizomycotina</taxon>
        <taxon>Sordariomycetes</taxon>
        <taxon>Hypocreomycetidae</taxon>
        <taxon>Hypocreales</taxon>
        <taxon>Clavicipitaceae</taxon>
        <taxon>Ustilaginoidea</taxon>
    </lineage>
</organism>
<sequence length="212" mass="23032">MAPQPKPAATDLKRKAPPGARRTQPPSKRPRSQAVAATPPKPPLLGPHEDMIAHLQPKCNVLPASVISSTQIRKRVTQVTAHLSAPSALPAVALLHARTGEVCKMITIVEQCKRLLGQQGKSWFQYNQMFQLPQAATQDVVEETVLEGEDEEGSSSDEGFEVMASRFADAVLPAPSKRIVRSMRIFLSGQAIPELGAKEGVTLQSSEREEKD</sequence>
<feature type="region of interest" description="Disordered" evidence="1">
    <location>
        <begin position="1"/>
        <end position="47"/>
    </location>
</feature>
<dbReference type="RefSeq" id="XP_043000768.1">
    <property type="nucleotide sequence ID" value="XM_043144833.1"/>
</dbReference>
<accession>A0A063BID7</accession>
<evidence type="ECO:0000313" key="4">
    <source>
        <dbReference type="Proteomes" id="UP000027002"/>
    </source>
</evidence>
<reference evidence="5" key="2">
    <citation type="journal article" date="2016" name="Genome Announc.">
        <title>Genome sequence of Ustilaginoidea virens IPU010, a rice pathogenic fungus causing false smut.</title>
        <authorList>
            <person name="Kumagai T."/>
            <person name="Ishii T."/>
            <person name="Terai G."/>
            <person name="Umemura M."/>
            <person name="Machida M."/>
            <person name="Asai K."/>
        </authorList>
    </citation>
    <scope>NUCLEOTIDE SEQUENCE [LARGE SCALE GENOMIC DNA]</scope>
    <source>
        <strain evidence="5">IPU010</strain>
    </source>
</reference>
<dbReference type="EMBL" id="CP072758">
    <property type="protein sequence ID" value="QUC23095.1"/>
    <property type="molecule type" value="Genomic_DNA"/>
</dbReference>
<dbReference type="Proteomes" id="UP000054053">
    <property type="component" value="Unassembled WGS sequence"/>
</dbReference>
<reference evidence="3" key="3">
    <citation type="submission" date="2020-03" db="EMBL/GenBank/DDBJ databases">
        <title>A mixture of massive structural variations and highly conserved coding sequences in Ustilaginoidea virens genome.</title>
        <authorList>
            <person name="Zhang K."/>
            <person name="Zhao Z."/>
            <person name="Zhang Z."/>
            <person name="Li Y."/>
            <person name="Hsiang T."/>
            <person name="Sun W."/>
        </authorList>
    </citation>
    <scope>NUCLEOTIDE SEQUENCE</scope>
    <source>
        <strain evidence="3">UV-8b</strain>
    </source>
</reference>
<dbReference type="AlphaFoldDB" id="A0A063BID7"/>
<protein>
    <recommendedName>
        <fullName evidence="6">DNA/RNA-binding protein Alba-like domain-containing protein</fullName>
    </recommendedName>
</protein>
<name>A0A063BID7_USTVR</name>
<dbReference type="GeneID" id="66068113"/>
<evidence type="ECO:0000313" key="5">
    <source>
        <dbReference type="Proteomes" id="UP000054053"/>
    </source>
</evidence>
<dbReference type="EMBL" id="BBTG02000061">
    <property type="protein sequence ID" value="GAO18080.1"/>
    <property type="molecule type" value="Genomic_DNA"/>
</dbReference>
<gene>
    <name evidence="3" type="ORF">UV8b_07336</name>
    <name evidence="2" type="ORF">UVI_02059860</name>
</gene>
<evidence type="ECO:0000313" key="3">
    <source>
        <dbReference type="EMBL" id="QUC23095.1"/>
    </source>
</evidence>
<keyword evidence="4" id="KW-1185">Reference proteome</keyword>
<evidence type="ECO:0008006" key="6">
    <source>
        <dbReference type="Google" id="ProtNLM"/>
    </source>
</evidence>
<dbReference type="HOGENOM" id="CLU_057902_1_0_1"/>
<reference evidence="2" key="1">
    <citation type="journal article" date="2016" name="Genome Announc.">
        <title>Genome Sequence of Ustilaginoidea virens IPU010, a Rice Pathogenic Fungus Causing False Smut.</title>
        <authorList>
            <person name="Kumagai T."/>
            <person name="Ishii T."/>
            <person name="Terai G."/>
            <person name="Umemura M."/>
            <person name="Machida M."/>
            <person name="Asai K."/>
        </authorList>
    </citation>
    <scope>NUCLEOTIDE SEQUENCE [LARGE SCALE GENOMIC DNA]</scope>
    <source>
        <strain evidence="2">IPU010</strain>
    </source>
</reference>
<evidence type="ECO:0000313" key="2">
    <source>
        <dbReference type="EMBL" id="GAO18080.1"/>
    </source>
</evidence>
<proteinExistence type="predicted"/>
<dbReference type="KEGG" id="uvi:66068113"/>